<gene>
    <name evidence="3" type="ORF">Fcan01_22334</name>
    <name evidence="2" type="ORF">Fcan01_22349</name>
</gene>
<proteinExistence type="predicted"/>
<dbReference type="EMBL" id="LNIX01000024">
    <property type="protein sequence ID" value="OXA42899.1"/>
    <property type="molecule type" value="Genomic_DNA"/>
</dbReference>
<dbReference type="EMBL" id="LNIX01000024">
    <property type="protein sequence ID" value="OXA42889.1"/>
    <property type="molecule type" value="Genomic_DNA"/>
</dbReference>
<dbReference type="AlphaFoldDB" id="A0A226DCF9"/>
<protein>
    <submittedName>
        <fullName evidence="2">Uncharacterized protein</fullName>
    </submittedName>
</protein>
<evidence type="ECO:0000313" key="4">
    <source>
        <dbReference type="Proteomes" id="UP000198287"/>
    </source>
</evidence>
<evidence type="ECO:0000313" key="3">
    <source>
        <dbReference type="EMBL" id="OXA42899.1"/>
    </source>
</evidence>
<evidence type="ECO:0000313" key="2">
    <source>
        <dbReference type="EMBL" id="OXA42889.1"/>
    </source>
</evidence>
<organism evidence="2 4">
    <name type="scientific">Folsomia candida</name>
    <name type="common">Springtail</name>
    <dbReference type="NCBI Taxonomy" id="158441"/>
    <lineage>
        <taxon>Eukaryota</taxon>
        <taxon>Metazoa</taxon>
        <taxon>Ecdysozoa</taxon>
        <taxon>Arthropoda</taxon>
        <taxon>Hexapoda</taxon>
        <taxon>Collembola</taxon>
        <taxon>Entomobryomorpha</taxon>
        <taxon>Isotomoidea</taxon>
        <taxon>Isotomidae</taxon>
        <taxon>Proisotominae</taxon>
        <taxon>Folsomia</taxon>
    </lineage>
</organism>
<evidence type="ECO:0000256" key="1">
    <source>
        <dbReference type="SAM" id="MobiDB-lite"/>
    </source>
</evidence>
<reference evidence="2 4" key="1">
    <citation type="submission" date="2015-12" db="EMBL/GenBank/DDBJ databases">
        <title>The genome of Folsomia candida.</title>
        <authorList>
            <person name="Faddeeva A."/>
            <person name="Derks M.F."/>
            <person name="Anvar Y."/>
            <person name="Smit S."/>
            <person name="Van Straalen N."/>
            <person name="Roelofs D."/>
        </authorList>
    </citation>
    <scope>NUCLEOTIDE SEQUENCE [LARGE SCALE GENOMIC DNA]</scope>
    <source>
        <strain evidence="2 4">VU population</strain>
        <tissue evidence="2">Whole body</tissue>
    </source>
</reference>
<comment type="caution">
    <text evidence="2">The sequence shown here is derived from an EMBL/GenBank/DDBJ whole genome shotgun (WGS) entry which is preliminary data.</text>
</comment>
<feature type="region of interest" description="Disordered" evidence="1">
    <location>
        <begin position="1"/>
        <end position="29"/>
    </location>
</feature>
<accession>A0A226DCF9</accession>
<dbReference type="Proteomes" id="UP000198287">
    <property type="component" value="Unassembled WGS sequence"/>
</dbReference>
<keyword evidence="4" id="KW-1185">Reference proteome</keyword>
<name>A0A226DCF9_FOLCA</name>
<dbReference type="OrthoDB" id="119028at2759"/>
<sequence length="207" mass="23347">MARKCSQTLNFDSESSDDESNNGETENQPAKRRKLLDWNFVKQFSTKQAAEKFIKSENKWVYKSKYQTADAEILKFVCRSSDSCSSKCCIILLLNNTSVIVEKTTDQHDHVDRPKTGIDVGTKIEIQKLLKSGVTQPKLILRSLLDLGVDVPTKTKLTNFLATHRKKEGPTILSLGALEAECSKLSKMPVDNDESYVVNCEFDYDSK</sequence>
<feature type="non-terminal residue" evidence="2">
    <location>
        <position position="207"/>
    </location>
</feature>